<accession>A0A8D8JSC8</accession>
<reference evidence="1" key="1">
    <citation type="submission" date="2021-05" db="EMBL/GenBank/DDBJ databases">
        <authorList>
            <person name="Alioto T."/>
            <person name="Alioto T."/>
            <person name="Gomez Garrido J."/>
        </authorList>
    </citation>
    <scope>NUCLEOTIDE SEQUENCE</scope>
</reference>
<organism evidence="1">
    <name type="scientific">Culex pipiens</name>
    <name type="common">House mosquito</name>
    <dbReference type="NCBI Taxonomy" id="7175"/>
    <lineage>
        <taxon>Eukaryota</taxon>
        <taxon>Metazoa</taxon>
        <taxon>Ecdysozoa</taxon>
        <taxon>Arthropoda</taxon>
        <taxon>Hexapoda</taxon>
        <taxon>Insecta</taxon>
        <taxon>Pterygota</taxon>
        <taxon>Neoptera</taxon>
        <taxon>Endopterygota</taxon>
        <taxon>Diptera</taxon>
        <taxon>Nematocera</taxon>
        <taxon>Culicoidea</taxon>
        <taxon>Culicidae</taxon>
        <taxon>Culicinae</taxon>
        <taxon>Culicini</taxon>
        <taxon>Culex</taxon>
        <taxon>Culex</taxon>
    </lineage>
</organism>
<protein>
    <submittedName>
        <fullName evidence="1">(northern house mosquito) hypothetical protein</fullName>
    </submittedName>
</protein>
<evidence type="ECO:0000313" key="1">
    <source>
        <dbReference type="EMBL" id="CAG6575958.1"/>
    </source>
</evidence>
<proteinExistence type="predicted"/>
<dbReference type="AlphaFoldDB" id="A0A8D8JSC8"/>
<sequence length="168" mass="17918">MSLGAATLTIVTTVSVVSLSFCFILTAIDGTSRFAVGFSRLPAADEPLAFRALLPLLVEALEDTRLLVLVLLLFGECSFVPPPPDGFSRWPKLVEWLVSSLAPPSVAPTDEERSFSRAAARSLDDLVVRIGCCGCCLTCCVGTTCFSSADDRLVAARLRSRGFRDDGG</sequence>
<dbReference type="EMBL" id="HBUE01295160">
    <property type="protein sequence ID" value="CAG6575958.1"/>
    <property type="molecule type" value="Transcribed_RNA"/>
</dbReference>
<name>A0A8D8JSC8_CULPI</name>
<dbReference type="EMBL" id="HBUE01189351">
    <property type="protein sequence ID" value="CAG6524277.1"/>
    <property type="molecule type" value="Transcribed_RNA"/>
</dbReference>
<dbReference type="EMBL" id="HBUE01075609">
    <property type="protein sequence ID" value="CAG6474862.1"/>
    <property type="molecule type" value="Transcribed_RNA"/>
</dbReference>